<dbReference type="AlphaFoldDB" id="A8N4E7"/>
<reference evidence="1 2" key="1">
    <citation type="journal article" date="2010" name="Proc. Natl. Acad. Sci. U.S.A.">
        <title>Insights into evolution of multicellular fungi from the assembled chromosomes of the mushroom Coprinopsis cinerea (Coprinus cinereus).</title>
        <authorList>
            <person name="Stajich J.E."/>
            <person name="Wilke S.K."/>
            <person name="Ahren D."/>
            <person name="Au C.H."/>
            <person name="Birren B.W."/>
            <person name="Borodovsky M."/>
            <person name="Burns C."/>
            <person name="Canback B."/>
            <person name="Casselton L.A."/>
            <person name="Cheng C.K."/>
            <person name="Deng J."/>
            <person name="Dietrich F.S."/>
            <person name="Fargo D.C."/>
            <person name="Farman M.L."/>
            <person name="Gathman A.C."/>
            <person name="Goldberg J."/>
            <person name="Guigo R."/>
            <person name="Hoegger P.J."/>
            <person name="Hooker J.B."/>
            <person name="Huggins A."/>
            <person name="James T.Y."/>
            <person name="Kamada T."/>
            <person name="Kilaru S."/>
            <person name="Kodira C."/>
            <person name="Kues U."/>
            <person name="Kupfer D."/>
            <person name="Kwan H.S."/>
            <person name="Lomsadze A."/>
            <person name="Li W."/>
            <person name="Lilly W.W."/>
            <person name="Ma L.J."/>
            <person name="Mackey A.J."/>
            <person name="Manning G."/>
            <person name="Martin F."/>
            <person name="Muraguchi H."/>
            <person name="Natvig D.O."/>
            <person name="Palmerini H."/>
            <person name="Ramesh M.A."/>
            <person name="Rehmeyer C.J."/>
            <person name="Roe B.A."/>
            <person name="Shenoy N."/>
            <person name="Stanke M."/>
            <person name="Ter-Hovhannisyan V."/>
            <person name="Tunlid A."/>
            <person name="Velagapudi R."/>
            <person name="Vision T.J."/>
            <person name="Zeng Q."/>
            <person name="Zolan M.E."/>
            <person name="Pukkila P.J."/>
        </authorList>
    </citation>
    <scope>NUCLEOTIDE SEQUENCE [LARGE SCALE GENOMIC DNA]</scope>
    <source>
        <strain evidence="2">Okayama-7 / 130 / ATCC MYA-4618 / FGSC 9003</strain>
    </source>
</reference>
<dbReference type="EMBL" id="AACS02000003">
    <property type="protein sequence ID" value="EAU92110.2"/>
    <property type="molecule type" value="Genomic_DNA"/>
</dbReference>
<protein>
    <submittedName>
        <fullName evidence="1">Uncharacterized protein</fullName>
    </submittedName>
</protein>
<accession>A8N4E7</accession>
<proteinExistence type="predicted"/>
<dbReference type="Proteomes" id="UP000001861">
    <property type="component" value="Unassembled WGS sequence"/>
</dbReference>
<dbReference type="RefSeq" id="XP_001829742.2">
    <property type="nucleotide sequence ID" value="XM_001829690.2"/>
</dbReference>
<organism evidence="1 2">
    <name type="scientific">Coprinopsis cinerea (strain Okayama-7 / 130 / ATCC MYA-4618 / FGSC 9003)</name>
    <name type="common">Inky cap fungus</name>
    <name type="synonym">Hormographiella aspergillata</name>
    <dbReference type="NCBI Taxonomy" id="240176"/>
    <lineage>
        <taxon>Eukaryota</taxon>
        <taxon>Fungi</taxon>
        <taxon>Dikarya</taxon>
        <taxon>Basidiomycota</taxon>
        <taxon>Agaricomycotina</taxon>
        <taxon>Agaricomycetes</taxon>
        <taxon>Agaricomycetidae</taxon>
        <taxon>Agaricales</taxon>
        <taxon>Agaricineae</taxon>
        <taxon>Psathyrellaceae</taxon>
        <taxon>Coprinopsis</taxon>
    </lineage>
</organism>
<sequence>MTVVNLTNHFASAEDRTRQSGLEKALTSMDKAARGRVRADENPSHTSTLQANKATNFWGFKSAVPTGSLKGGDMARGSMYDSESTGFSLWSAPYDITVESWVCHIRHLTPDLNMTQPLEGLVTKRNPSPPVAGANLENNCEPVIELAAGTLCCYRNSA</sequence>
<dbReference type="GeneID" id="6006178"/>
<evidence type="ECO:0000313" key="2">
    <source>
        <dbReference type="Proteomes" id="UP000001861"/>
    </source>
</evidence>
<name>A8N4E7_COPC7</name>
<dbReference type="HOGENOM" id="CLU_1669297_0_0_1"/>
<evidence type="ECO:0000313" key="1">
    <source>
        <dbReference type="EMBL" id="EAU92110.2"/>
    </source>
</evidence>
<gene>
    <name evidence="1" type="ORF">CC1G_09631</name>
</gene>
<dbReference type="VEuPathDB" id="FungiDB:CC1G_09631"/>
<keyword evidence="2" id="KW-1185">Reference proteome</keyword>
<dbReference type="KEGG" id="cci:CC1G_09631"/>
<comment type="caution">
    <text evidence="1">The sequence shown here is derived from an EMBL/GenBank/DDBJ whole genome shotgun (WGS) entry which is preliminary data.</text>
</comment>
<dbReference type="InParanoid" id="A8N4E7"/>